<dbReference type="InterPro" id="IPR050833">
    <property type="entry name" value="Poly_Biosynth_Transport"/>
</dbReference>
<feature type="transmembrane region" description="Helical" evidence="6">
    <location>
        <begin position="279"/>
        <end position="300"/>
    </location>
</feature>
<evidence type="ECO:0000256" key="5">
    <source>
        <dbReference type="ARBA" id="ARBA00023136"/>
    </source>
</evidence>
<feature type="transmembrane region" description="Helical" evidence="6">
    <location>
        <begin position="321"/>
        <end position="339"/>
    </location>
</feature>
<reference evidence="8" key="1">
    <citation type="journal article" date="2019" name="Int. J. Syst. Evol. Microbiol.">
        <title>The Global Catalogue of Microorganisms (GCM) 10K type strain sequencing project: providing services to taxonomists for standard genome sequencing and annotation.</title>
        <authorList>
            <consortium name="The Broad Institute Genomics Platform"/>
            <consortium name="The Broad Institute Genome Sequencing Center for Infectious Disease"/>
            <person name="Wu L."/>
            <person name="Ma J."/>
        </authorList>
    </citation>
    <scope>NUCLEOTIDE SEQUENCE [LARGE SCALE GENOMIC DNA]</scope>
    <source>
        <strain evidence="8">JCM 17386</strain>
    </source>
</reference>
<dbReference type="Pfam" id="PF01943">
    <property type="entry name" value="Polysacc_synt"/>
    <property type="match status" value="1"/>
</dbReference>
<feature type="transmembrane region" description="Helical" evidence="6">
    <location>
        <begin position="345"/>
        <end position="367"/>
    </location>
</feature>
<feature type="transmembrane region" description="Helical" evidence="6">
    <location>
        <begin position="414"/>
        <end position="433"/>
    </location>
</feature>
<keyword evidence="2" id="KW-1003">Cell membrane</keyword>
<feature type="transmembrane region" description="Helical" evidence="6">
    <location>
        <begin position="194"/>
        <end position="218"/>
    </location>
</feature>
<evidence type="ECO:0000256" key="6">
    <source>
        <dbReference type="SAM" id="Phobius"/>
    </source>
</evidence>
<keyword evidence="4 6" id="KW-1133">Transmembrane helix</keyword>
<dbReference type="InterPro" id="IPR002797">
    <property type="entry name" value="Polysacc_synth"/>
</dbReference>
<dbReference type="PANTHER" id="PTHR30250:SF11">
    <property type="entry name" value="O-ANTIGEN TRANSPORTER-RELATED"/>
    <property type="match status" value="1"/>
</dbReference>
<dbReference type="Proteomes" id="UP001501333">
    <property type="component" value="Unassembled WGS sequence"/>
</dbReference>
<organism evidence="7 8">
    <name type="scientific">Flavobacterium chungbukense</name>
    <dbReference type="NCBI Taxonomy" id="877464"/>
    <lineage>
        <taxon>Bacteria</taxon>
        <taxon>Pseudomonadati</taxon>
        <taxon>Bacteroidota</taxon>
        <taxon>Flavobacteriia</taxon>
        <taxon>Flavobacteriales</taxon>
        <taxon>Flavobacteriaceae</taxon>
        <taxon>Flavobacterium</taxon>
    </lineage>
</organism>
<sequence length="449" mass="51560">MIKRIFKKSFEDRTKRANINILVSFFFRGGSILLSFILIPLTIDYIKPDAYGLWLTLTSLVGWVSMFDIGIANGLRNRLSESLADHDYDRGKIYVSTTYVIISLIASLLILFYFVFYKFVNWQVIFNSSFIAEERLQNVVTIVAVLFLLKFISDIINVVSAAFQMVYVSSVLLFLSNLGTTLAVWILSKTTSENMIFLALSLSFIPFLVSVIASLYLFRNNFNSVRPSLKHIDFQKARGIVGLGSQFFILQIISLIIFQTDNILIAQFFRPSEVTNFNIAYKYYSVVIIIFTIVLTPYWTAFTEAYFKKEYSWIKTTINRLLFYWIFSVVFLFFMFLISNWVIKLWIGDSVFISNALSLSICAYIAVTNWNAIFANFLNGVGKIRVQIVYAIIMGLINIPICFLLVKIFNFGTFAMPLSNFICLTFGALISYVQYNKIVSEKATGIWNK</sequence>
<name>A0ABP7XJU6_9FLAO</name>
<dbReference type="PANTHER" id="PTHR30250">
    <property type="entry name" value="PST FAMILY PREDICTED COLANIC ACID TRANSPORTER"/>
    <property type="match status" value="1"/>
</dbReference>
<feature type="transmembrane region" description="Helical" evidence="6">
    <location>
        <begin position="388"/>
        <end position="408"/>
    </location>
</feature>
<evidence type="ECO:0000313" key="8">
    <source>
        <dbReference type="Proteomes" id="UP001501333"/>
    </source>
</evidence>
<evidence type="ECO:0000256" key="1">
    <source>
        <dbReference type="ARBA" id="ARBA00004651"/>
    </source>
</evidence>
<evidence type="ECO:0000256" key="2">
    <source>
        <dbReference type="ARBA" id="ARBA00022475"/>
    </source>
</evidence>
<evidence type="ECO:0000256" key="4">
    <source>
        <dbReference type="ARBA" id="ARBA00022989"/>
    </source>
</evidence>
<comment type="caution">
    <text evidence="7">The sequence shown here is derived from an EMBL/GenBank/DDBJ whole genome shotgun (WGS) entry which is preliminary data.</text>
</comment>
<evidence type="ECO:0000256" key="3">
    <source>
        <dbReference type="ARBA" id="ARBA00022692"/>
    </source>
</evidence>
<feature type="transmembrane region" description="Helical" evidence="6">
    <location>
        <begin position="51"/>
        <end position="72"/>
    </location>
</feature>
<comment type="subcellular location">
    <subcellularLocation>
        <location evidence="1">Cell membrane</location>
        <topology evidence="1">Multi-pass membrane protein</topology>
    </subcellularLocation>
</comment>
<keyword evidence="3 6" id="KW-0812">Transmembrane</keyword>
<keyword evidence="8" id="KW-1185">Reference proteome</keyword>
<feature type="transmembrane region" description="Helical" evidence="6">
    <location>
        <begin position="93"/>
        <end position="116"/>
    </location>
</feature>
<dbReference type="EMBL" id="BAABAO010000001">
    <property type="protein sequence ID" value="GAA4120553.1"/>
    <property type="molecule type" value="Genomic_DNA"/>
</dbReference>
<feature type="transmembrane region" description="Helical" evidence="6">
    <location>
        <begin position="239"/>
        <end position="259"/>
    </location>
</feature>
<proteinExistence type="predicted"/>
<dbReference type="RefSeq" id="WP_229354961.1">
    <property type="nucleotide sequence ID" value="NZ_BAABAO010000001.1"/>
</dbReference>
<feature type="transmembrane region" description="Helical" evidence="6">
    <location>
        <begin position="165"/>
        <end position="188"/>
    </location>
</feature>
<feature type="transmembrane region" description="Helical" evidence="6">
    <location>
        <begin position="136"/>
        <end position="153"/>
    </location>
</feature>
<evidence type="ECO:0000313" key="7">
    <source>
        <dbReference type="EMBL" id="GAA4120553.1"/>
    </source>
</evidence>
<gene>
    <name evidence="7" type="ORF">GCM10022250_01180</name>
</gene>
<accession>A0ABP7XJU6</accession>
<protein>
    <submittedName>
        <fullName evidence="7">Oligosaccharide flippase family protein</fullName>
    </submittedName>
</protein>
<feature type="transmembrane region" description="Helical" evidence="6">
    <location>
        <begin position="21"/>
        <end position="39"/>
    </location>
</feature>
<keyword evidence="5 6" id="KW-0472">Membrane</keyword>